<comment type="caution">
    <text evidence="3">The sequence shown here is derived from an EMBL/GenBank/DDBJ whole genome shotgun (WGS) entry which is preliminary data.</text>
</comment>
<dbReference type="InterPro" id="IPR013087">
    <property type="entry name" value="Znf_C2H2_type"/>
</dbReference>
<organism evidence="3 4">
    <name type="scientific">Penicillium flavigenum</name>
    <dbReference type="NCBI Taxonomy" id="254877"/>
    <lineage>
        <taxon>Eukaryota</taxon>
        <taxon>Fungi</taxon>
        <taxon>Dikarya</taxon>
        <taxon>Ascomycota</taxon>
        <taxon>Pezizomycotina</taxon>
        <taxon>Eurotiomycetes</taxon>
        <taxon>Eurotiomycetidae</taxon>
        <taxon>Eurotiales</taxon>
        <taxon>Aspergillaceae</taxon>
        <taxon>Penicillium</taxon>
    </lineage>
</organism>
<dbReference type="OrthoDB" id="3544487at2759"/>
<dbReference type="PROSITE" id="PS00028">
    <property type="entry name" value="ZINC_FINGER_C2H2_1"/>
    <property type="match status" value="1"/>
</dbReference>
<dbReference type="InterPro" id="IPR021842">
    <property type="entry name" value="DUF3435"/>
</dbReference>
<reference evidence="4" key="1">
    <citation type="journal article" date="2017" name="Nat. Microbiol.">
        <title>Global analysis of biosynthetic gene clusters reveals vast potential of secondary metabolite production in Penicillium species.</title>
        <authorList>
            <person name="Nielsen J.C."/>
            <person name="Grijseels S."/>
            <person name="Prigent S."/>
            <person name="Ji B."/>
            <person name="Dainat J."/>
            <person name="Nielsen K.F."/>
            <person name="Frisvad J.C."/>
            <person name="Workman M."/>
            <person name="Nielsen J."/>
        </authorList>
    </citation>
    <scope>NUCLEOTIDE SEQUENCE [LARGE SCALE GENOMIC DNA]</scope>
    <source>
        <strain evidence="4">IBT 14082</strain>
    </source>
</reference>
<proteinExistence type="predicted"/>
<dbReference type="Pfam" id="PF11917">
    <property type="entry name" value="DUF3435"/>
    <property type="match status" value="1"/>
</dbReference>
<dbReference type="PANTHER" id="PTHR37535">
    <property type="entry name" value="FLUG DOMAIN PROTEIN"/>
    <property type="match status" value="1"/>
</dbReference>
<dbReference type="AlphaFoldDB" id="A0A1V6S6H5"/>
<sequence>MGRRSRKANFESSSESDDSEREGTADCGSDTDLTEPEDEADQPCNAGDASLLFADNEHSPEYYIQQLQTFDETVYTQEDYGKGTTALLDRIEEKWSQFCHFIRKDPNEEYRRLSIPILYSFLEWALNLRRGKNGRRLPGIKCKSSLDTFWKVFRLVFERSTSKKIGNQMNRRMRRVIRRLAKKYKLSIKGRDKPPMDVEDLAKVVETTVSTTEKKFGHGRHRIELGLFLQLAGLTTNRPQAILDLRYRHIQVSLLRDPQGGPHRIVVEFTFEFTKEWLGAKDANTYILPEIIFDPSLVLSPHVFLLGLLFADRAFARVDGEEVLVLASQLPGLRIRDECNELRLQLDPAMDDVPVFRMSERTLNGIGISPDKPLPYSTLEPWVKKIGVITGIRQVTRPYSLRYGAGTALDNSGSVSDSLRNLVMHHADTRTFLKFYLSRRISKNLPAIIRGLDPEEDIMRAACRMSRTIDPDRPQELTTEQSCSVNQEPEILNLMRRRDEISRSLERPLSKNKGTPEYDLYRKLNQEITGARKRAQHKLLVQMQNKYDREQPMLEIKRQLSGIGPTESSSKQLKCSTEVPIPQQRLIKSLLTLPRPTIEEEIARRTEAIDSVAAYCQFQEGDTCRLPRNKRSEDPGKHVEVHDQRQLESEVMDSTCQPETPLEIALRSAMKDHRPLFCFICVGQPDLDPPKRAQKFASHGDVTKHIKRKHLKKVKPSETIACNICDETFSEIMHFQRHASDSHKTVTGPLWCAVSS</sequence>
<protein>
    <recommendedName>
        <fullName evidence="2">C2H2-type domain-containing protein</fullName>
    </recommendedName>
</protein>
<keyword evidence="4" id="KW-1185">Reference proteome</keyword>
<feature type="region of interest" description="Disordered" evidence="1">
    <location>
        <begin position="1"/>
        <end position="47"/>
    </location>
</feature>
<dbReference type="PANTHER" id="PTHR37535:SF2">
    <property type="entry name" value="FINGER DOMAIN PROTEIN, PUTATIVE (AFU_ORTHOLOGUE AFUA_6G09300)-RELATED"/>
    <property type="match status" value="1"/>
</dbReference>
<evidence type="ECO:0000259" key="2">
    <source>
        <dbReference type="PROSITE" id="PS00028"/>
    </source>
</evidence>
<dbReference type="STRING" id="254877.A0A1V6S6H5"/>
<feature type="domain" description="C2H2-type" evidence="2">
    <location>
        <begin position="722"/>
        <end position="743"/>
    </location>
</feature>
<evidence type="ECO:0000313" key="3">
    <source>
        <dbReference type="EMBL" id="OQE09657.1"/>
    </source>
</evidence>
<evidence type="ECO:0000313" key="4">
    <source>
        <dbReference type="Proteomes" id="UP000191342"/>
    </source>
</evidence>
<gene>
    <name evidence="3" type="ORF">PENFLA_c106G10518</name>
</gene>
<name>A0A1V6S6H5_9EURO</name>
<dbReference type="SMART" id="SM00355">
    <property type="entry name" value="ZnF_C2H2"/>
    <property type="match status" value="2"/>
</dbReference>
<feature type="compositionally biased region" description="Acidic residues" evidence="1">
    <location>
        <begin position="32"/>
        <end position="41"/>
    </location>
</feature>
<dbReference type="Proteomes" id="UP000191342">
    <property type="component" value="Unassembled WGS sequence"/>
</dbReference>
<dbReference type="EMBL" id="MLQL01000106">
    <property type="protein sequence ID" value="OQE09657.1"/>
    <property type="molecule type" value="Genomic_DNA"/>
</dbReference>
<evidence type="ECO:0000256" key="1">
    <source>
        <dbReference type="SAM" id="MobiDB-lite"/>
    </source>
</evidence>
<accession>A0A1V6S6H5</accession>